<gene>
    <name evidence="2" type="ORF">L0U89_08625</name>
</gene>
<feature type="transmembrane region" description="Helical" evidence="1">
    <location>
        <begin position="41"/>
        <end position="61"/>
    </location>
</feature>
<keyword evidence="1" id="KW-1133">Transmembrane helix</keyword>
<protein>
    <recommendedName>
        <fullName evidence="4">DUF2306 domain-containing protein</fullName>
    </recommendedName>
</protein>
<feature type="transmembrane region" description="Helical" evidence="1">
    <location>
        <begin position="95"/>
        <end position="115"/>
    </location>
</feature>
<keyword evidence="1" id="KW-0812">Transmembrane</keyword>
<name>A0ABS9BW57_9BACT</name>
<evidence type="ECO:0000313" key="3">
    <source>
        <dbReference type="Proteomes" id="UP001201449"/>
    </source>
</evidence>
<keyword evidence="3" id="KW-1185">Reference proteome</keyword>
<reference evidence="2 3" key="1">
    <citation type="submission" date="2022-01" db="EMBL/GenBank/DDBJ databases">
        <title>Mariniradius saccharolyticus sp. nov., isolated from sediment of a river.</title>
        <authorList>
            <person name="Liu H."/>
        </authorList>
    </citation>
    <scope>NUCLEOTIDE SEQUENCE [LARGE SCALE GENOMIC DNA]</scope>
    <source>
        <strain evidence="2 3">RY-2</strain>
    </source>
</reference>
<proteinExistence type="predicted"/>
<feature type="transmembrane region" description="Helical" evidence="1">
    <location>
        <begin position="127"/>
        <end position="148"/>
    </location>
</feature>
<sequence>MYSFVNSSLGWFHLAASVVAMAAGAYILFATKGTKNHKKIGYIYVFSMVLICGSALGIYNLTGRFGMFHILAFLGFGTLIAGMLPLLVKGIRKDFRVFHLWFMYYSVLGLYAAFASELSVRIPDKPFYTMVGIATGSIFVLGSFFIFWKEKVWSRYLLK</sequence>
<dbReference type="RefSeq" id="WP_234861166.1">
    <property type="nucleotide sequence ID" value="NZ_JAKEVZ010000005.1"/>
</dbReference>
<evidence type="ECO:0000313" key="2">
    <source>
        <dbReference type="EMBL" id="MCF1751133.1"/>
    </source>
</evidence>
<dbReference type="EMBL" id="JAKEVZ010000005">
    <property type="protein sequence ID" value="MCF1751133.1"/>
    <property type="molecule type" value="Genomic_DNA"/>
</dbReference>
<evidence type="ECO:0000256" key="1">
    <source>
        <dbReference type="SAM" id="Phobius"/>
    </source>
</evidence>
<feature type="transmembrane region" description="Helical" evidence="1">
    <location>
        <begin position="67"/>
        <end position="88"/>
    </location>
</feature>
<keyword evidence="1" id="KW-0472">Membrane</keyword>
<feature type="transmembrane region" description="Helical" evidence="1">
    <location>
        <begin position="12"/>
        <end position="29"/>
    </location>
</feature>
<accession>A0ABS9BW57</accession>
<comment type="caution">
    <text evidence="2">The sequence shown here is derived from an EMBL/GenBank/DDBJ whole genome shotgun (WGS) entry which is preliminary data.</text>
</comment>
<evidence type="ECO:0008006" key="4">
    <source>
        <dbReference type="Google" id="ProtNLM"/>
    </source>
</evidence>
<organism evidence="2 3">
    <name type="scientific">Mariniradius sediminis</name>
    <dbReference type="NCBI Taxonomy" id="2909237"/>
    <lineage>
        <taxon>Bacteria</taxon>
        <taxon>Pseudomonadati</taxon>
        <taxon>Bacteroidota</taxon>
        <taxon>Cytophagia</taxon>
        <taxon>Cytophagales</taxon>
        <taxon>Cyclobacteriaceae</taxon>
        <taxon>Mariniradius</taxon>
    </lineage>
</organism>
<dbReference type="Proteomes" id="UP001201449">
    <property type="component" value="Unassembled WGS sequence"/>
</dbReference>